<dbReference type="GO" id="GO:0016787">
    <property type="term" value="F:hydrolase activity"/>
    <property type="evidence" value="ECO:0007669"/>
    <property type="project" value="UniProtKB-KW"/>
</dbReference>
<sequence length="262" mass="28337">MIESEALALPGIRHGFFTRHGGVSTGIYDSLNVGLGSKDDPANVIQNRARVAAALGVRVHQLVTPHQFHSADVKVVEEPWPHGEGPKADAVVTRLERIAIGVSTADCGPVLFADPAARVVGAAHAGWRGALSGVLDMTVEAMERLGAEADRIVAVVGPTISREAYEVGREFRARFMEEDPDSEPFFDELVEGGKPHFDLPAYIVARLGRIGLSNVTDLGRCTYADEEFFSYRRATHAQEADYGRLISAIALHPLDGRDETRG</sequence>
<comment type="caution">
    <text evidence="11">The sequence shown here is derived from an EMBL/GenBank/DDBJ whole genome shotgun (WGS) entry which is preliminary data.</text>
</comment>
<reference evidence="11 12" key="1">
    <citation type="journal article" date="2014" name="Genome Announc.">
        <title>Draft Genome Sequence of Lutibaculum baratangense Strain AMV1T, Isolated from a Mud Volcano in Andamans, India.</title>
        <authorList>
            <person name="Singh A."/>
            <person name="Sreenivas A."/>
            <person name="Sathyanarayana Reddy G."/>
            <person name="Pinnaka A.K."/>
            <person name="Shivaji S."/>
        </authorList>
    </citation>
    <scope>NUCLEOTIDE SEQUENCE [LARGE SCALE GENOMIC DNA]</scope>
    <source>
        <strain evidence="11 12">AMV1</strain>
    </source>
</reference>
<comment type="catalytic activity">
    <reaction evidence="1">
        <text>inosine + phosphate = alpha-D-ribose 1-phosphate + hypoxanthine</text>
        <dbReference type="Rhea" id="RHEA:27646"/>
        <dbReference type="ChEBI" id="CHEBI:17368"/>
        <dbReference type="ChEBI" id="CHEBI:17596"/>
        <dbReference type="ChEBI" id="CHEBI:43474"/>
        <dbReference type="ChEBI" id="CHEBI:57720"/>
        <dbReference type="EC" id="2.4.2.1"/>
    </reaction>
    <physiologicalReaction direction="left-to-right" evidence="1">
        <dbReference type="Rhea" id="RHEA:27647"/>
    </physiologicalReaction>
</comment>
<dbReference type="OrthoDB" id="4279at2"/>
<evidence type="ECO:0000256" key="2">
    <source>
        <dbReference type="ARBA" id="ARBA00007353"/>
    </source>
</evidence>
<evidence type="ECO:0000256" key="1">
    <source>
        <dbReference type="ARBA" id="ARBA00000553"/>
    </source>
</evidence>
<evidence type="ECO:0000313" key="12">
    <source>
        <dbReference type="Proteomes" id="UP000017819"/>
    </source>
</evidence>
<dbReference type="AlphaFoldDB" id="V4T9I9"/>
<evidence type="ECO:0000256" key="10">
    <source>
        <dbReference type="RuleBase" id="RU361274"/>
    </source>
</evidence>
<dbReference type="InterPro" id="IPR038371">
    <property type="entry name" value="Cu_polyphenol_OxRdtase_sf"/>
</dbReference>
<dbReference type="SUPFAM" id="SSF64438">
    <property type="entry name" value="CNF1/YfiH-like putative cysteine hydrolases"/>
    <property type="match status" value="1"/>
</dbReference>
<comment type="similarity">
    <text evidence="2 10">Belongs to the purine nucleoside phosphorylase YfiH/LACC1 family.</text>
</comment>
<dbReference type="Pfam" id="PF02578">
    <property type="entry name" value="Cu-oxidase_4"/>
    <property type="match status" value="1"/>
</dbReference>
<keyword evidence="3" id="KW-0808">Transferase</keyword>
<comment type="catalytic activity">
    <reaction evidence="9">
        <text>S-methyl-5'-thioadenosine + phosphate = 5-(methylsulfanyl)-alpha-D-ribose 1-phosphate + adenine</text>
        <dbReference type="Rhea" id="RHEA:11852"/>
        <dbReference type="ChEBI" id="CHEBI:16708"/>
        <dbReference type="ChEBI" id="CHEBI:17509"/>
        <dbReference type="ChEBI" id="CHEBI:43474"/>
        <dbReference type="ChEBI" id="CHEBI:58533"/>
        <dbReference type="EC" id="2.4.2.28"/>
    </reaction>
    <physiologicalReaction direction="left-to-right" evidence="9">
        <dbReference type="Rhea" id="RHEA:11853"/>
    </physiologicalReaction>
</comment>
<dbReference type="PANTHER" id="PTHR30616:SF2">
    <property type="entry name" value="PURINE NUCLEOSIDE PHOSPHORYLASE LACC1"/>
    <property type="match status" value="1"/>
</dbReference>
<dbReference type="NCBIfam" id="TIGR00726">
    <property type="entry name" value="peptidoglycan editing factor PgeF"/>
    <property type="match status" value="1"/>
</dbReference>
<dbReference type="InterPro" id="IPR003730">
    <property type="entry name" value="Cu_polyphenol_OxRdtase"/>
</dbReference>
<dbReference type="Gene3D" id="3.60.140.10">
    <property type="entry name" value="CNF1/YfiH-like putative cysteine hydrolases"/>
    <property type="match status" value="1"/>
</dbReference>
<keyword evidence="6" id="KW-0862">Zinc</keyword>
<dbReference type="eggNOG" id="COG1496">
    <property type="taxonomic scope" value="Bacteria"/>
</dbReference>
<evidence type="ECO:0000313" key="11">
    <source>
        <dbReference type="EMBL" id="ESR23188.1"/>
    </source>
</evidence>
<dbReference type="CDD" id="cd16833">
    <property type="entry name" value="YfiH"/>
    <property type="match status" value="1"/>
</dbReference>
<dbReference type="PANTHER" id="PTHR30616">
    <property type="entry name" value="UNCHARACTERIZED PROTEIN YFIH"/>
    <property type="match status" value="1"/>
</dbReference>
<protein>
    <recommendedName>
        <fullName evidence="10">Purine nucleoside phosphorylase</fullName>
    </recommendedName>
</protein>
<dbReference type="Proteomes" id="UP000017819">
    <property type="component" value="Unassembled WGS sequence"/>
</dbReference>
<name>V4T9I9_9HYPH</name>
<comment type="catalytic activity">
    <reaction evidence="7">
        <text>adenosine + H2O + H(+) = inosine + NH4(+)</text>
        <dbReference type="Rhea" id="RHEA:24408"/>
        <dbReference type="ChEBI" id="CHEBI:15377"/>
        <dbReference type="ChEBI" id="CHEBI:15378"/>
        <dbReference type="ChEBI" id="CHEBI:16335"/>
        <dbReference type="ChEBI" id="CHEBI:17596"/>
        <dbReference type="ChEBI" id="CHEBI:28938"/>
        <dbReference type="EC" id="3.5.4.4"/>
    </reaction>
    <physiologicalReaction direction="left-to-right" evidence="7">
        <dbReference type="Rhea" id="RHEA:24409"/>
    </physiologicalReaction>
</comment>
<keyword evidence="4" id="KW-0479">Metal-binding</keyword>
<comment type="catalytic activity">
    <reaction evidence="8">
        <text>adenosine + phosphate = alpha-D-ribose 1-phosphate + adenine</text>
        <dbReference type="Rhea" id="RHEA:27642"/>
        <dbReference type="ChEBI" id="CHEBI:16335"/>
        <dbReference type="ChEBI" id="CHEBI:16708"/>
        <dbReference type="ChEBI" id="CHEBI:43474"/>
        <dbReference type="ChEBI" id="CHEBI:57720"/>
        <dbReference type="EC" id="2.4.2.1"/>
    </reaction>
    <physiologicalReaction direction="left-to-right" evidence="8">
        <dbReference type="Rhea" id="RHEA:27643"/>
    </physiologicalReaction>
</comment>
<dbReference type="GO" id="GO:0005507">
    <property type="term" value="F:copper ion binding"/>
    <property type="evidence" value="ECO:0007669"/>
    <property type="project" value="TreeGrafter"/>
</dbReference>
<keyword evidence="5" id="KW-0378">Hydrolase</keyword>
<keyword evidence="12" id="KW-1185">Reference proteome</keyword>
<dbReference type="RefSeq" id="WP_023433375.1">
    <property type="nucleotide sequence ID" value="NZ_AWXZ01000039.1"/>
</dbReference>
<dbReference type="InterPro" id="IPR011324">
    <property type="entry name" value="Cytotoxic_necrot_fac-like_cat"/>
</dbReference>
<gene>
    <name evidence="11" type="ORF">N177_3256</name>
</gene>
<evidence type="ECO:0000256" key="6">
    <source>
        <dbReference type="ARBA" id="ARBA00022833"/>
    </source>
</evidence>
<evidence type="ECO:0000256" key="3">
    <source>
        <dbReference type="ARBA" id="ARBA00022679"/>
    </source>
</evidence>
<evidence type="ECO:0000256" key="7">
    <source>
        <dbReference type="ARBA" id="ARBA00047989"/>
    </source>
</evidence>
<proteinExistence type="inferred from homology"/>
<evidence type="ECO:0000256" key="8">
    <source>
        <dbReference type="ARBA" id="ARBA00048968"/>
    </source>
</evidence>
<organism evidence="11 12">
    <name type="scientific">Lutibaculum baratangense AMV1</name>
    <dbReference type="NCBI Taxonomy" id="631454"/>
    <lineage>
        <taxon>Bacteria</taxon>
        <taxon>Pseudomonadati</taxon>
        <taxon>Pseudomonadota</taxon>
        <taxon>Alphaproteobacteria</taxon>
        <taxon>Hyphomicrobiales</taxon>
        <taxon>Tepidamorphaceae</taxon>
        <taxon>Lutibaculum</taxon>
    </lineage>
</organism>
<dbReference type="GO" id="GO:0017061">
    <property type="term" value="F:S-methyl-5-thioadenosine phosphorylase activity"/>
    <property type="evidence" value="ECO:0007669"/>
    <property type="project" value="UniProtKB-EC"/>
</dbReference>
<dbReference type="PATRIC" id="fig|631454.5.peg.3216"/>
<evidence type="ECO:0000256" key="5">
    <source>
        <dbReference type="ARBA" id="ARBA00022801"/>
    </source>
</evidence>
<evidence type="ECO:0000256" key="9">
    <source>
        <dbReference type="ARBA" id="ARBA00049893"/>
    </source>
</evidence>
<dbReference type="STRING" id="631454.N177_3256"/>
<dbReference type="EMBL" id="AWXZ01000039">
    <property type="protein sequence ID" value="ESR23188.1"/>
    <property type="molecule type" value="Genomic_DNA"/>
</dbReference>
<accession>V4T9I9</accession>
<evidence type="ECO:0000256" key="4">
    <source>
        <dbReference type="ARBA" id="ARBA00022723"/>
    </source>
</evidence>